<name>A0A975GKZ0_9BACT</name>
<proteinExistence type="predicted"/>
<protein>
    <submittedName>
        <fullName evidence="2">Uncharacterized protein</fullName>
    </submittedName>
</protein>
<dbReference type="EMBL" id="CP061800">
    <property type="protein sequence ID" value="QTA85227.1"/>
    <property type="molecule type" value="Genomic_DNA"/>
</dbReference>
<dbReference type="AlphaFoldDB" id="A0A975GKZ0"/>
<sequence>MNEIQILDSFAAAMCEQMTFPAFRHLLKKVSMREKELENAVSAVRKHRGSRLAGGAGEGIRPSQPMA</sequence>
<gene>
    <name evidence="2" type="ORF">dnm_012320</name>
</gene>
<feature type="region of interest" description="Disordered" evidence="1">
    <location>
        <begin position="41"/>
        <end position="67"/>
    </location>
</feature>
<accession>A0A975GKZ0</accession>
<dbReference type="RefSeq" id="WP_207681368.1">
    <property type="nucleotide sequence ID" value="NZ_CP061800.1"/>
</dbReference>
<evidence type="ECO:0000256" key="1">
    <source>
        <dbReference type="SAM" id="MobiDB-lite"/>
    </source>
</evidence>
<evidence type="ECO:0000313" key="2">
    <source>
        <dbReference type="EMBL" id="QTA85227.1"/>
    </source>
</evidence>
<organism evidence="2 3">
    <name type="scientific">Desulfonema magnum</name>
    <dbReference type="NCBI Taxonomy" id="45655"/>
    <lineage>
        <taxon>Bacteria</taxon>
        <taxon>Pseudomonadati</taxon>
        <taxon>Thermodesulfobacteriota</taxon>
        <taxon>Desulfobacteria</taxon>
        <taxon>Desulfobacterales</taxon>
        <taxon>Desulfococcaceae</taxon>
        <taxon>Desulfonema</taxon>
    </lineage>
</organism>
<reference evidence="2" key="1">
    <citation type="journal article" date="2021" name="Microb. Physiol.">
        <title>Proteogenomic Insights into the Physiology of Marine, Sulfate-Reducing, Filamentous Desulfonema limicola and Desulfonema magnum.</title>
        <authorList>
            <person name="Schnaars V."/>
            <person name="Wohlbrand L."/>
            <person name="Scheve S."/>
            <person name="Hinrichs C."/>
            <person name="Reinhardt R."/>
            <person name="Rabus R."/>
        </authorList>
    </citation>
    <scope>NUCLEOTIDE SEQUENCE</scope>
    <source>
        <strain evidence="2">4be13</strain>
    </source>
</reference>
<keyword evidence="3" id="KW-1185">Reference proteome</keyword>
<dbReference type="Proteomes" id="UP000663722">
    <property type="component" value="Chromosome"/>
</dbReference>
<evidence type="ECO:0000313" key="3">
    <source>
        <dbReference type="Proteomes" id="UP000663722"/>
    </source>
</evidence>
<dbReference type="KEGG" id="dmm:dnm_012320"/>